<dbReference type="Pfam" id="PF14020">
    <property type="entry name" value="DUF4236"/>
    <property type="match status" value="1"/>
</dbReference>
<dbReference type="STRING" id="529505.SAMN05421761_11330"/>
<dbReference type="EMBL" id="FTOP01000013">
    <property type="protein sequence ID" value="SIT04324.1"/>
    <property type="molecule type" value="Genomic_DNA"/>
</dbReference>
<protein>
    <recommendedName>
        <fullName evidence="2">DUF4236 domain-containing protein</fullName>
    </recommendedName>
</protein>
<reference evidence="4" key="1">
    <citation type="submission" date="2017-01" db="EMBL/GenBank/DDBJ databases">
        <authorList>
            <person name="Varghese N."/>
            <person name="Submissions S."/>
        </authorList>
    </citation>
    <scope>NUCLEOTIDE SEQUENCE [LARGE SCALE GENOMIC DNA]</scope>
    <source>
        <strain evidence="4">DSM 46698</strain>
    </source>
</reference>
<organism evidence="3 4">
    <name type="scientific">Belliella pelovolcani</name>
    <dbReference type="NCBI Taxonomy" id="529505"/>
    <lineage>
        <taxon>Bacteria</taxon>
        <taxon>Pseudomonadati</taxon>
        <taxon>Bacteroidota</taxon>
        <taxon>Cytophagia</taxon>
        <taxon>Cytophagales</taxon>
        <taxon>Cyclobacteriaceae</taxon>
        <taxon>Belliella</taxon>
    </lineage>
</organism>
<dbReference type="OrthoDB" id="9806903at2"/>
<feature type="domain" description="DUF4236" evidence="2">
    <location>
        <begin position="3"/>
        <end position="54"/>
    </location>
</feature>
<keyword evidence="1" id="KW-0472">Membrane</keyword>
<evidence type="ECO:0000256" key="1">
    <source>
        <dbReference type="SAM" id="Phobius"/>
    </source>
</evidence>
<accession>A0A1N7P184</accession>
<sequence>MAFYLRKGFNFGPIRINLSKSGLGVSAGVKGARLGVNSRGQSYVHGGRHGLYYRKNLGTINPQNKNSNPTNNKASLTEDEEIFTDTGLTYLPRSIEKPIVTIPPLFVKVGNTKLVLGIVLILIALFISDISIKIGLGLLGASLVFWNQQVKNKSKKFHQTAALLLKLEPDQQNSQNWQAHAHSLTTAEQERLAIHCASAWLEKQIQEGSILEIDHIKSFLPVASTLLDKMIISLYKDAVETVLADHQLTEEEEALISEMEKKWKIAPPIVQEEKKLIEKFRQIRNMQFTPLLAIGQNDSGDQIYFESEGRLLHLRVLDSWQQNRVRYKNMGYKLDMEGKLSISDKAFGITEGRNTRFYPNSQIEDIFLSAEYGVVEIFLKNRKSPVIISSPTLFEFSGVLNKVIES</sequence>
<evidence type="ECO:0000313" key="4">
    <source>
        <dbReference type="Proteomes" id="UP000186026"/>
    </source>
</evidence>
<keyword evidence="1" id="KW-1133">Transmembrane helix</keyword>
<evidence type="ECO:0000259" key="2">
    <source>
        <dbReference type="Pfam" id="PF14020"/>
    </source>
</evidence>
<dbReference type="Proteomes" id="UP000186026">
    <property type="component" value="Unassembled WGS sequence"/>
</dbReference>
<proteinExistence type="predicted"/>
<gene>
    <name evidence="3" type="ORF">SAMN05421761_11330</name>
</gene>
<keyword evidence="4" id="KW-1185">Reference proteome</keyword>
<dbReference type="AlphaFoldDB" id="A0A1N7P184"/>
<dbReference type="InterPro" id="IPR025330">
    <property type="entry name" value="DUF4236"/>
</dbReference>
<name>A0A1N7P184_9BACT</name>
<keyword evidence="1" id="KW-0812">Transmembrane</keyword>
<evidence type="ECO:0000313" key="3">
    <source>
        <dbReference type="EMBL" id="SIT04324.1"/>
    </source>
</evidence>
<dbReference type="RefSeq" id="WP_076502346.1">
    <property type="nucleotide sequence ID" value="NZ_FTOP01000013.1"/>
</dbReference>
<feature type="transmembrane region" description="Helical" evidence="1">
    <location>
        <begin position="114"/>
        <end position="146"/>
    </location>
</feature>